<protein>
    <submittedName>
        <fullName evidence="2">Uncharacterized protein</fullName>
    </submittedName>
</protein>
<evidence type="ECO:0000256" key="1">
    <source>
        <dbReference type="SAM" id="Phobius"/>
    </source>
</evidence>
<sequence length="563" mass="61219">MFLLPRIRKILAGSRVEAFTAAALLPSIPAKLLDPLVAVGIDVAGPSAVGFVVYQSLIGNQDLGLALTWGLFGYLVYSHTEMLYPDSVSVSDSRGFRILTAIFAVVFGLGSWGGLIPVAVPGVLQRTANEPTVVILLTLVFLVVGTVVFWYYLMFEYEGDLYDTSKGILNPYGGFFDFAEGNAEEMYNLTDDGLSRYIRGGSVTALSIFPVFVACIVGIVGIALNLFYPLPEVFLFIGLIAQRLDIFTSFRNSRLKAPVFEVDLRLVDSISTAAKSIKGSIVILVSLLGSVLSGQVFLFSAGAMILLLRRATRPVLSGSALDVSSVGLILGLGSILVAICLMGVYSLIYWLRRLERTGAAVEYWEAKWTEGGNQKSQSSVACLDWLLIPAHLPFVAIAVLGRTMGNNVSPVVAALALVGTGVLSMVPMIWGLHRLRQKDRSQREWSIRTDTRDTLLTVLIQFGALVVWLPASTFGFDSFLYLLFFGGVLLTSLYYMPDGSRWASSRDGYWKFAGELPPVVFACAVILITIQMNISPLVAVITGILVLISLLNTAIELRLDSNY</sequence>
<feature type="transmembrane region" description="Helical" evidence="1">
    <location>
        <begin position="411"/>
        <end position="433"/>
    </location>
</feature>
<feature type="transmembrane region" description="Helical" evidence="1">
    <location>
        <begin position="63"/>
        <end position="84"/>
    </location>
</feature>
<keyword evidence="3" id="KW-1185">Reference proteome</keyword>
<keyword evidence="1" id="KW-1133">Transmembrane helix</keyword>
<feature type="transmembrane region" description="Helical" evidence="1">
    <location>
        <begin position="96"/>
        <end position="120"/>
    </location>
</feature>
<dbReference type="Proteomes" id="UP000443423">
    <property type="component" value="Unassembled WGS sequence"/>
</dbReference>
<dbReference type="EMBL" id="WKJQ01000001">
    <property type="protein sequence ID" value="MRW97707.1"/>
    <property type="molecule type" value="Genomic_DNA"/>
</dbReference>
<feature type="transmembrane region" description="Helical" evidence="1">
    <location>
        <begin position="132"/>
        <end position="153"/>
    </location>
</feature>
<proteinExistence type="predicted"/>
<dbReference type="RefSeq" id="WP_151113248.1">
    <property type="nucleotide sequence ID" value="NZ_WKJQ01000001.1"/>
</dbReference>
<dbReference type="AlphaFoldDB" id="A0A6A8G9Y2"/>
<feature type="transmembrane region" description="Helical" evidence="1">
    <location>
        <begin position="385"/>
        <end position="405"/>
    </location>
</feature>
<feature type="transmembrane region" description="Helical" evidence="1">
    <location>
        <begin position="454"/>
        <end position="472"/>
    </location>
</feature>
<evidence type="ECO:0000313" key="3">
    <source>
        <dbReference type="Proteomes" id="UP000443423"/>
    </source>
</evidence>
<gene>
    <name evidence="2" type="ORF">GJR99_14150</name>
</gene>
<accession>A0A6A8G9Y2</accession>
<organism evidence="2 3">
    <name type="scientific">Haloferax marinum</name>
    <dbReference type="NCBI Taxonomy" id="2666143"/>
    <lineage>
        <taxon>Archaea</taxon>
        <taxon>Methanobacteriati</taxon>
        <taxon>Methanobacteriota</taxon>
        <taxon>Stenosarchaea group</taxon>
        <taxon>Halobacteria</taxon>
        <taxon>Halobacteriales</taxon>
        <taxon>Haloferacaceae</taxon>
        <taxon>Haloferax</taxon>
    </lineage>
</organism>
<keyword evidence="1" id="KW-0812">Transmembrane</keyword>
<feature type="transmembrane region" description="Helical" evidence="1">
    <location>
        <begin position="281"/>
        <end position="308"/>
    </location>
</feature>
<keyword evidence="1" id="KW-0472">Membrane</keyword>
<reference evidence="2 3" key="1">
    <citation type="submission" date="2019-11" db="EMBL/GenBank/DDBJ databases">
        <title>Whole genome sequence of Haloferax sp. MBLA0078.</title>
        <authorList>
            <person name="Seo M.-J."/>
            <person name="Cho E.-S."/>
        </authorList>
    </citation>
    <scope>NUCLEOTIDE SEQUENCE [LARGE SCALE GENOMIC DNA]</scope>
    <source>
        <strain evidence="2 3">MBLA0078</strain>
    </source>
</reference>
<feature type="transmembrane region" description="Helical" evidence="1">
    <location>
        <begin position="478"/>
        <end position="496"/>
    </location>
</feature>
<feature type="transmembrane region" description="Helical" evidence="1">
    <location>
        <begin position="534"/>
        <end position="555"/>
    </location>
</feature>
<feature type="transmembrane region" description="Helical" evidence="1">
    <location>
        <begin position="328"/>
        <end position="351"/>
    </location>
</feature>
<comment type="caution">
    <text evidence="2">The sequence shown here is derived from an EMBL/GenBank/DDBJ whole genome shotgun (WGS) entry which is preliminary data.</text>
</comment>
<feature type="transmembrane region" description="Helical" evidence="1">
    <location>
        <begin position="203"/>
        <end position="227"/>
    </location>
</feature>
<name>A0A6A8G9Y2_9EURY</name>
<feature type="transmembrane region" description="Helical" evidence="1">
    <location>
        <begin position="508"/>
        <end position="528"/>
    </location>
</feature>
<evidence type="ECO:0000313" key="2">
    <source>
        <dbReference type="EMBL" id="MRW97707.1"/>
    </source>
</evidence>